<dbReference type="EMBL" id="KV417486">
    <property type="protein sequence ID" value="KZP32291.1"/>
    <property type="molecule type" value="Genomic_DNA"/>
</dbReference>
<evidence type="ECO:0000313" key="2">
    <source>
        <dbReference type="EMBL" id="KZP32291.1"/>
    </source>
</evidence>
<feature type="region of interest" description="Disordered" evidence="1">
    <location>
        <begin position="1"/>
        <end position="71"/>
    </location>
</feature>
<dbReference type="AlphaFoldDB" id="A0A166V2W3"/>
<protein>
    <submittedName>
        <fullName evidence="2">Uncharacterized protein</fullName>
    </submittedName>
</protein>
<evidence type="ECO:0000256" key="1">
    <source>
        <dbReference type="SAM" id="MobiDB-lite"/>
    </source>
</evidence>
<reference evidence="2 3" key="1">
    <citation type="journal article" date="2016" name="Mol. Biol. Evol.">
        <title>Comparative Genomics of Early-Diverging Mushroom-Forming Fungi Provides Insights into the Origins of Lignocellulose Decay Capabilities.</title>
        <authorList>
            <person name="Nagy L.G."/>
            <person name="Riley R."/>
            <person name="Tritt A."/>
            <person name="Adam C."/>
            <person name="Daum C."/>
            <person name="Floudas D."/>
            <person name="Sun H."/>
            <person name="Yadav J.S."/>
            <person name="Pangilinan J."/>
            <person name="Larsson K.H."/>
            <person name="Matsuura K."/>
            <person name="Barry K."/>
            <person name="Labutti K."/>
            <person name="Kuo R."/>
            <person name="Ohm R.A."/>
            <person name="Bhattacharya S.S."/>
            <person name="Shirouzu T."/>
            <person name="Yoshinaga Y."/>
            <person name="Martin F.M."/>
            <person name="Grigoriev I.V."/>
            <person name="Hibbett D.S."/>
        </authorList>
    </citation>
    <scope>NUCLEOTIDE SEQUENCE [LARGE SCALE GENOMIC DNA]</scope>
    <source>
        <strain evidence="2 3">CBS 109695</strain>
    </source>
</reference>
<feature type="compositionally biased region" description="Basic and acidic residues" evidence="1">
    <location>
        <begin position="22"/>
        <end position="41"/>
    </location>
</feature>
<sequence>MAAPVAAVDMDGAGENPSYYNKGDRIERDQGGASKDYRRDSGGGQAVEWKRDGGGQAAEWRRDGGGHAVDY</sequence>
<proteinExistence type="predicted"/>
<feature type="compositionally biased region" description="Basic and acidic residues" evidence="1">
    <location>
        <begin position="48"/>
        <end position="71"/>
    </location>
</feature>
<gene>
    <name evidence="2" type="ORF">FIBSPDRAFT_1036923</name>
</gene>
<accession>A0A166V2W3</accession>
<name>A0A166V2W3_9AGAM</name>
<keyword evidence="3" id="KW-1185">Reference proteome</keyword>
<evidence type="ECO:0000313" key="3">
    <source>
        <dbReference type="Proteomes" id="UP000076532"/>
    </source>
</evidence>
<dbReference type="Proteomes" id="UP000076532">
    <property type="component" value="Unassembled WGS sequence"/>
</dbReference>
<organism evidence="2 3">
    <name type="scientific">Athelia psychrophila</name>
    <dbReference type="NCBI Taxonomy" id="1759441"/>
    <lineage>
        <taxon>Eukaryota</taxon>
        <taxon>Fungi</taxon>
        <taxon>Dikarya</taxon>
        <taxon>Basidiomycota</taxon>
        <taxon>Agaricomycotina</taxon>
        <taxon>Agaricomycetes</taxon>
        <taxon>Agaricomycetidae</taxon>
        <taxon>Atheliales</taxon>
        <taxon>Atheliaceae</taxon>
        <taxon>Athelia</taxon>
    </lineage>
</organism>